<gene>
    <name evidence="2" type="ORF">DEBURN_LOCUS10208</name>
</gene>
<feature type="region of interest" description="Disordered" evidence="1">
    <location>
        <begin position="50"/>
        <end position="94"/>
    </location>
</feature>
<dbReference type="OrthoDB" id="2372604at2759"/>
<comment type="caution">
    <text evidence="2">The sequence shown here is derived from an EMBL/GenBank/DDBJ whole genome shotgun (WGS) entry which is preliminary data.</text>
</comment>
<feature type="compositionally biased region" description="Low complexity" evidence="1">
    <location>
        <begin position="80"/>
        <end position="92"/>
    </location>
</feature>
<organism evidence="2 3">
    <name type="scientific">Diversispora eburnea</name>
    <dbReference type="NCBI Taxonomy" id="1213867"/>
    <lineage>
        <taxon>Eukaryota</taxon>
        <taxon>Fungi</taxon>
        <taxon>Fungi incertae sedis</taxon>
        <taxon>Mucoromycota</taxon>
        <taxon>Glomeromycotina</taxon>
        <taxon>Glomeromycetes</taxon>
        <taxon>Diversisporales</taxon>
        <taxon>Diversisporaceae</taxon>
        <taxon>Diversispora</taxon>
    </lineage>
</organism>
<name>A0A9N9CWF2_9GLOM</name>
<accession>A0A9N9CWF2</accession>
<evidence type="ECO:0000256" key="1">
    <source>
        <dbReference type="SAM" id="MobiDB-lite"/>
    </source>
</evidence>
<sequence>ILDKKQTMSTSYLQSYYRKGSTLLTSEQIEIIRMLKGKISTTIPTHTEGGILHLEETESRVKDSSTTLPNKEIKKRSSKSRPSSKGATSSKSVLCNNELHSRIPDLILANSSTLVNISGGDMTSEKLDASYEQKIKRNEEFKSKLTHVVK</sequence>
<feature type="compositionally biased region" description="Basic and acidic residues" evidence="1">
    <location>
        <begin position="53"/>
        <end position="63"/>
    </location>
</feature>
<reference evidence="2" key="1">
    <citation type="submission" date="2021-06" db="EMBL/GenBank/DDBJ databases">
        <authorList>
            <person name="Kallberg Y."/>
            <person name="Tangrot J."/>
            <person name="Rosling A."/>
        </authorList>
    </citation>
    <scope>NUCLEOTIDE SEQUENCE</scope>
    <source>
        <strain evidence="2">AZ414A</strain>
    </source>
</reference>
<evidence type="ECO:0000313" key="3">
    <source>
        <dbReference type="Proteomes" id="UP000789706"/>
    </source>
</evidence>
<feature type="non-terminal residue" evidence="2">
    <location>
        <position position="150"/>
    </location>
</feature>
<dbReference type="AlphaFoldDB" id="A0A9N9CWF2"/>
<proteinExistence type="predicted"/>
<dbReference type="Proteomes" id="UP000789706">
    <property type="component" value="Unassembled WGS sequence"/>
</dbReference>
<protein>
    <submittedName>
        <fullName evidence="2">10109_t:CDS:1</fullName>
    </submittedName>
</protein>
<dbReference type="EMBL" id="CAJVPK010002690">
    <property type="protein sequence ID" value="CAG8616928.1"/>
    <property type="molecule type" value="Genomic_DNA"/>
</dbReference>
<evidence type="ECO:0000313" key="2">
    <source>
        <dbReference type="EMBL" id="CAG8616928.1"/>
    </source>
</evidence>
<keyword evidence="3" id="KW-1185">Reference proteome</keyword>